<evidence type="ECO:0000313" key="2">
    <source>
        <dbReference type="Proteomes" id="UP000023561"/>
    </source>
</evidence>
<feature type="non-terminal residue" evidence="1">
    <location>
        <position position="46"/>
    </location>
</feature>
<evidence type="ECO:0000313" key="1">
    <source>
        <dbReference type="EMBL" id="GAJ41850.1"/>
    </source>
</evidence>
<keyword evidence="2" id="KW-1185">Reference proteome</keyword>
<dbReference type="AlphaFoldDB" id="A0A023DKP5"/>
<name>A0A023DKP5_9BACL</name>
<comment type="caution">
    <text evidence="1">The sequence shown here is derived from an EMBL/GenBank/DDBJ whole genome shotgun (WGS) entry which is preliminary data.</text>
</comment>
<organism evidence="1 2">
    <name type="scientific">Parageobacillus caldoxylosilyticus NBRC 107762</name>
    <dbReference type="NCBI Taxonomy" id="1220594"/>
    <lineage>
        <taxon>Bacteria</taxon>
        <taxon>Bacillati</taxon>
        <taxon>Bacillota</taxon>
        <taxon>Bacilli</taxon>
        <taxon>Bacillales</taxon>
        <taxon>Anoxybacillaceae</taxon>
        <taxon>Saccharococcus</taxon>
    </lineage>
</organism>
<dbReference type="EMBL" id="BAWO01000114">
    <property type="protein sequence ID" value="GAJ41850.1"/>
    <property type="molecule type" value="Genomic_DNA"/>
</dbReference>
<dbReference type="GO" id="GO:0005524">
    <property type="term" value="F:ATP binding"/>
    <property type="evidence" value="ECO:0007669"/>
    <property type="project" value="InterPro"/>
</dbReference>
<accession>A0A023DKP5</accession>
<sequence>MKERIHEYCHRLHLPVMAERWSAMAEYAATHNIPYSEFLFRLLEAE</sequence>
<dbReference type="RefSeq" id="WP_217994790.1">
    <property type="nucleotide sequence ID" value="NZ_BAWO01000114.1"/>
</dbReference>
<protein>
    <submittedName>
        <fullName evidence="1">Uncharacterized protein</fullName>
    </submittedName>
</protein>
<dbReference type="Proteomes" id="UP000023561">
    <property type="component" value="Unassembled WGS sequence"/>
</dbReference>
<gene>
    <name evidence="1" type="ORF">GCA01S_114_00020</name>
</gene>
<reference evidence="1 2" key="1">
    <citation type="submission" date="2014-04" db="EMBL/GenBank/DDBJ databases">
        <title>Whole genome shotgun sequence of Geobacillus caldoxylosilyticus NBRC 107762.</title>
        <authorList>
            <person name="Hosoyama A."/>
            <person name="Hosoyama Y."/>
            <person name="Katano-Makiyama Y."/>
            <person name="Tsuchikane K."/>
            <person name="Ohji S."/>
            <person name="Ichikawa N."/>
            <person name="Yamazoe A."/>
            <person name="Fujita N."/>
        </authorList>
    </citation>
    <scope>NUCLEOTIDE SEQUENCE [LARGE SCALE GENOMIC DNA]</scope>
    <source>
        <strain evidence="1 2">NBRC 107762</strain>
    </source>
</reference>
<proteinExistence type="predicted"/>